<keyword evidence="13" id="KW-1278">Translocase</keyword>
<keyword evidence="12" id="KW-0460">Magnesium</keyword>
<keyword evidence="14 21" id="KW-1133">Transmembrane helix</keyword>
<organism evidence="23 24">
    <name type="scientific">Candidatus Coproplasma stercoripullorum</name>
    <dbReference type="NCBI Taxonomy" id="2840751"/>
    <lineage>
        <taxon>Bacteria</taxon>
        <taxon>Bacillati</taxon>
        <taxon>Bacillota</taxon>
        <taxon>Clostridia</taxon>
        <taxon>Eubacteriales</taxon>
        <taxon>Candidatus Coproplasma</taxon>
    </lineage>
</organism>
<evidence type="ECO:0000256" key="7">
    <source>
        <dbReference type="ARBA" id="ARBA00022723"/>
    </source>
</evidence>
<dbReference type="SUPFAM" id="SSF56784">
    <property type="entry name" value="HAD-like"/>
    <property type="match status" value="1"/>
</dbReference>
<dbReference type="FunFam" id="2.70.150.10:FF:000002">
    <property type="entry name" value="Copper-transporting ATPase 1, putative"/>
    <property type="match status" value="1"/>
</dbReference>
<keyword evidence="16" id="KW-0406">Ion transport</keyword>
<reference evidence="23" key="1">
    <citation type="submission" date="2020-10" db="EMBL/GenBank/DDBJ databases">
        <authorList>
            <person name="Gilroy R."/>
        </authorList>
    </citation>
    <scope>NUCLEOTIDE SEQUENCE</scope>
    <source>
        <strain evidence="23">ChiW25-3613</strain>
    </source>
</reference>
<feature type="transmembrane region" description="Helical" evidence="21">
    <location>
        <begin position="346"/>
        <end position="368"/>
    </location>
</feature>
<dbReference type="Pfam" id="PF00122">
    <property type="entry name" value="E1-E2_ATPase"/>
    <property type="match status" value="1"/>
</dbReference>
<dbReference type="Gene3D" id="3.40.50.1000">
    <property type="entry name" value="HAD superfamily/HAD-like"/>
    <property type="match status" value="1"/>
</dbReference>
<comment type="subcellular location">
    <subcellularLocation>
        <location evidence="1">Cell membrane</location>
        <topology evidence="1">Multi-pass membrane protein</topology>
    </subcellularLocation>
</comment>
<feature type="domain" description="HMA" evidence="22">
    <location>
        <begin position="1"/>
        <end position="67"/>
    </location>
</feature>
<dbReference type="EMBL" id="DVHB01000062">
    <property type="protein sequence ID" value="HIR39419.1"/>
    <property type="molecule type" value="Genomic_DNA"/>
</dbReference>
<dbReference type="GO" id="GO:0043682">
    <property type="term" value="F:P-type divalent copper transporter activity"/>
    <property type="evidence" value="ECO:0007669"/>
    <property type="project" value="TreeGrafter"/>
</dbReference>
<evidence type="ECO:0000259" key="22">
    <source>
        <dbReference type="PROSITE" id="PS50846"/>
    </source>
</evidence>
<dbReference type="NCBIfam" id="TIGR01494">
    <property type="entry name" value="ATPase_P-type"/>
    <property type="match status" value="1"/>
</dbReference>
<protein>
    <recommendedName>
        <fullName evidence="4">Copper-exporting P-type ATPase</fullName>
        <ecNumber evidence="3">7.2.2.8</ecNumber>
    </recommendedName>
    <alternativeName>
        <fullName evidence="18">Copper-exporting P-type ATPase A</fullName>
    </alternativeName>
    <alternativeName>
        <fullName evidence="19">Cu(+)-exporting ATPase</fullName>
    </alternativeName>
</protein>
<dbReference type="InterPro" id="IPR001757">
    <property type="entry name" value="P_typ_ATPase"/>
</dbReference>
<comment type="caution">
    <text evidence="23">The sequence shown here is derived from an EMBL/GenBank/DDBJ whole genome shotgun (WGS) entry which is preliminary data.</text>
</comment>
<feature type="transmembrane region" description="Helical" evidence="21">
    <location>
        <begin position="684"/>
        <end position="705"/>
    </location>
</feature>
<dbReference type="AlphaFoldDB" id="A0A9D1DBL5"/>
<dbReference type="FunFam" id="3.30.70.100:FF:000001">
    <property type="entry name" value="ATPase copper transporting beta"/>
    <property type="match status" value="1"/>
</dbReference>
<dbReference type="PANTHER" id="PTHR43520">
    <property type="entry name" value="ATP7, ISOFORM B"/>
    <property type="match status" value="1"/>
</dbReference>
<dbReference type="InterPro" id="IPR036163">
    <property type="entry name" value="HMA_dom_sf"/>
</dbReference>
<dbReference type="InterPro" id="IPR008250">
    <property type="entry name" value="ATPase_P-typ_transduc_dom_A_sf"/>
</dbReference>
<evidence type="ECO:0000256" key="8">
    <source>
        <dbReference type="ARBA" id="ARBA00022737"/>
    </source>
</evidence>
<dbReference type="InterPro" id="IPR023214">
    <property type="entry name" value="HAD_sf"/>
</dbReference>
<dbReference type="InterPro" id="IPR006121">
    <property type="entry name" value="HMA_dom"/>
</dbReference>
<keyword evidence="11 21" id="KW-0067">ATP-binding</keyword>
<reference evidence="23" key="2">
    <citation type="journal article" date="2021" name="PeerJ">
        <title>Extensive microbial diversity within the chicken gut microbiome revealed by metagenomics and culture.</title>
        <authorList>
            <person name="Gilroy R."/>
            <person name="Ravi A."/>
            <person name="Getino M."/>
            <person name="Pursley I."/>
            <person name="Horton D.L."/>
            <person name="Alikhan N.F."/>
            <person name="Baker D."/>
            <person name="Gharbi K."/>
            <person name="Hall N."/>
            <person name="Watson M."/>
            <person name="Adriaenssens E.M."/>
            <person name="Foster-Nyarko E."/>
            <person name="Jarju S."/>
            <person name="Secka A."/>
            <person name="Antonio M."/>
            <person name="Oren A."/>
            <person name="Chaudhuri R.R."/>
            <person name="La Ragione R."/>
            <person name="Hildebrand F."/>
            <person name="Pallen M.J."/>
        </authorList>
    </citation>
    <scope>NUCLEOTIDE SEQUENCE</scope>
    <source>
        <strain evidence="23">ChiW25-3613</strain>
    </source>
</reference>
<dbReference type="GO" id="GO:0140581">
    <property type="term" value="F:P-type monovalent copper transporter activity"/>
    <property type="evidence" value="ECO:0007669"/>
    <property type="project" value="UniProtKB-EC"/>
</dbReference>
<feature type="domain" description="HMA" evidence="22">
    <location>
        <begin position="775"/>
        <end position="840"/>
    </location>
</feature>
<dbReference type="Proteomes" id="UP000824179">
    <property type="component" value="Unassembled WGS sequence"/>
</dbReference>
<evidence type="ECO:0000256" key="19">
    <source>
        <dbReference type="ARBA" id="ARBA00033239"/>
    </source>
</evidence>
<keyword evidence="10" id="KW-0187">Copper transport</keyword>
<dbReference type="SUPFAM" id="SSF55008">
    <property type="entry name" value="HMA, heavy metal-associated domain"/>
    <property type="match status" value="2"/>
</dbReference>
<feature type="transmembrane region" description="Helical" evidence="21">
    <location>
        <begin position="159"/>
        <end position="180"/>
    </location>
</feature>
<evidence type="ECO:0000256" key="4">
    <source>
        <dbReference type="ARBA" id="ARBA00015102"/>
    </source>
</evidence>
<dbReference type="InterPro" id="IPR059000">
    <property type="entry name" value="ATPase_P-type_domA"/>
</dbReference>
<evidence type="ECO:0000256" key="5">
    <source>
        <dbReference type="ARBA" id="ARBA00022448"/>
    </source>
</evidence>
<keyword evidence="8" id="KW-0677">Repeat</keyword>
<evidence type="ECO:0000256" key="18">
    <source>
        <dbReference type="ARBA" id="ARBA00029719"/>
    </source>
</evidence>
<dbReference type="Pfam" id="PF00403">
    <property type="entry name" value="HMA"/>
    <property type="match status" value="2"/>
</dbReference>
<feature type="transmembrane region" description="Helical" evidence="21">
    <location>
        <begin position="192"/>
        <end position="212"/>
    </location>
</feature>
<evidence type="ECO:0000256" key="10">
    <source>
        <dbReference type="ARBA" id="ARBA00022796"/>
    </source>
</evidence>
<keyword evidence="6 21" id="KW-0812">Transmembrane</keyword>
<feature type="transmembrane region" description="Helical" evidence="21">
    <location>
        <begin position="84"/>
        <end position="102"/>
    </location>
</feature>
<dbReference type="PROSITE" id="PS01047">
    <property type="entry name" value="HMA_1"/>
    <property type="match status" value="2"/>
</dbReference>
<evidence type="ECO:0000313" key="24">
    <source>
        <dbReference type="Proteomes" id="UP000824179"/>
    </source>
</evidence>
<dbReference type="EC" id="7.2.2.8" evidence="3"/>
<evidence type="ECO:0000256" key="20">
    <source>
        <dbReference type="ARBA" id="ARBA00049289"/>
    </source>
</evidence>
<evidence type="ECO:0000256" key="14">
    <source>
        <dbReference type="ARBA" id="ARBA00022989"/>
    </source>
</evidence>
<dbReference type="PRINTS" id="PR00943">
    <property type="entry name" value="CUATPASE"/>
</dbReference>
<dbReference type="PANTHER" id="PTHR43520:SF8">
    <property type="entry name" value="P-TYPE CU(+) TRANSPORTER"/>
    <property type="match status" value="1"/>
</dbReference>
<keyword evidence="9 21" id="KW-0547">Nucleotide-binding</keyword>
<evidence type="ECO:0000256" key="12">
    <source>
        <dbReference type="ARBA" id="ARBA00022842"/>
    </source>
</evidence>
<feature type="transmembrane region" description="Helical" evidence="21">
    <location>
        <begin position="380"/>
        <end position="401"/>
    </location>
</feature>
<dbReference type="NCBIfam" id="TIGR01525">
    <property type="entry name" value="ATPase-IB_hvy"/>
    <property type="match status" value="1"/>
</dbReference>
<dbReference type="InterPro" id="IPR027256">
    <property type="entry name" value="P-typ_ATPase_IB"/>
</dbReference>
<proteinExistence type="inferred from homology"/>
<dbReference type="InterPro" id="IPR017969">
    <property type="entry name" value="Heavy-metal-associated_CS"/>
</dbReference>
<accession>A0A9D1DBL5</accession>
<evidence type="ECO:0000256" key="3">
    <source>
        <dbReference type="ARBA" id="ARBA00012517"/>
    </source>
</evidence>
<evidence type="ECO:0000256" key="21">
    <source>
        <dbReference type="RuleBase" id="RU362081"/>
    </source>
</evidence>
<keyword evidence="15" id="KW-0186">Copper</keyword>
<dbReference type="PROSITE" id="PS50846">
    <property type="entry name" value="HMA_2"/>
    <property type="match status" value="2"/>
</dbReference>
<dbReference type="CDD" id="cd00371">
    <property type="entry name" value="HMA"/>
    <property type="match status" value="2"/>
</dbReference>
<dbReference type="GO" id="GO:0055070">
    <property type="term" value="P:copper ion homeostasis"/>
    <property type="evidence" value="ECO:0007669"/>
    <property type="project" value="TreeGrafter"/>
</dbReference>
<dbReference type="Gene3D" id="3.30.70.100">
    <property type="match status" value="2"/>
</dbReference>
<dbReference type="GO" id="GO:0016887">
    <property type="term" value="F:ATP hydrolysis activity"/>
    <property type="evidence" value="ECO:0007669"/>
    <property type="project" value="InterPro"/>
</dbReference>
<evidence type="ECO:0000256" key="15">
    <source>
        <dbReference type="ARBA" id="ARBA00023008"/>
    </source>
</evidence>
<dbReference type="Gene3D" id="3.40.1110.10">
    <property type="entry name" value="Calcium-transporting ATPase, cytoplasmic domain N"/>
    <property type="match status" value="1"/>
</dbReference>
<dbReference type="InterPro" id="IPR036412">
    <property type="entry name" value="HAD-like_sf"/>
</dbReference>
<dbReference type="SUPFAM" id="SSF81665">
    <property type="entry name" value="Calcium ATPase, transmembrane domain M"/>
    <property type="match status" value="1"/>
</dbReference>
<evidence type="ECO:0000256" key="17">
    <source>
        <dbReference type="ARBA" id="ARBA00023136"/>
    </source>
</evidence>
<dbReference type="NCBIfam" id="TIGR00003">
    <property type="entry name" value="copper ion binding protein"/>
    <property type="match status" value="2"/>
</dbReference>
<evidence type="ECO:0000256" key="6">
    <source>
        <dbReference type="ARBA" id="ARBA00022692"/>
    </source>
</evidence>
<keyword evidence="21" id="KW-1003">Cell membrane</keyword>
<evidence type="ECO:0000256" key="13">
    <source>
        <dbReference type="ARBA" id="ARBA00022967"/>
    </source>
</evidence>
<evidence type="ECO:0000256" key="9">
    <source>
        <dbReference type="ARBA" id="ARBA00022741"/>
    </source>
</evidence>
<dbReference type="GO" id="GO:0005886">
    <property type="term" value="C:plasma membrane"/>
    <property type="evidence" value="ECO:0007669"/>
    <property type="project" value="UniProtKB-SubCell"/>
</dbReference>
<evidence type="ECO:0000256" key="16">
    <source>
        <dbReference type="ARBA" id="ARBA00023065"/>
    </source>
</evidence>
<keyword evidence="17 21" id="KW-0472">Membrane</keyword>
<feature type="transmembrane region" description="Helical" evidence="21">
    <location>
        <begin position="717"/>
        <end position="740"/>
    </location>
</feature>
<comment type="similarity">
    <text evidence="2 21">Belongs to the cation transport ATPase (P-type) (TC 3.A.3) family. Type IB subfamily.</text>
</comment>
<evidence type="ECO:0000313" key="23">
    <source>
        <dbReference type="EMBL" id="HIR39419.1"/>
    </source>
</evidence>
<dbReference type="CDD" id="cd02094">
    <property type="entry name" value="P-type_ATPase_Cu-like"/>
    <property type="match status" value="1"/>
</dbReference>
<name>A0A9D1DBL5_9FIRM</name>
<evidence type="ECO:0000256" key="11">
    <source>
        <dbReference type="ARBA" id="ARBA00022840"/>
    </source>
</evidence>
<dbReference type="Pfam" id="PF00702">
    <property type="entry name" value="Hydrolase"/>
    <property type="match status" value="1"/>
</dbReference>
<dbReference type="NCBIfam" id="TIGR01511">
    <property type="entry name" value="ATPase-IB1_Cu"/>
    <property type="match status" value="1"/>
</dbReference>
<dbReference type="InterPro" id="IPR023298">
    <property type="entry name" value="ATPase_P-typ_TM_dom_sf"/>
</dbReference>
<dbReference type="GO" id="GO:0005524">
    <property type="term" value="F:ATP binding"/>
    <property type="evidence" value="ECO:0007669"/>
    <property type="project" value="UniProtKB-UniRule"/>
</dbReference>
<dbReference type="InterPro" id="IPR006122">
    <property type="entry name" value="HMA_Cu_ion-bd"/>
</dbReference>
<dbReference type="Gene3D" id="2.70.150.10">
    <property type="entry name" value="Calcium-transporting ATPase, cytoplasmic transduction domain A"/>
    <property type="match status" value="1"/>
</dbReference>
<evidence type="ECO:0000256" key="1">
    <source>
        <dbReference type="ARBA" id="ARBA00004651"/>
    </source>
</evidence>
<dbReference type="InterPro" id="IPR023299">
    <property type="entry name" value="ATPase_P-typ_cyto_dom_N"/>
</dbReference>
<comment type="catalytic activity">
    <reaction evidence="20">
        <text>Cu(+)(in) + ATP + H2O = Cu(+)(out) + ADP + phosphate + H(+)</text>
        <dbReference type="Rhea" id="RHEA:25792"/>
        <dbReference type="ChEBI" id="CHEBI:15377"/>
        <dbReference type="ChEBI" id="CHEBI:15378"/>
        <dbReference type="ChEBI" id="CHEBI:30616"/>
        <dbReference type="ChEBI" id="CHEBI:43474"/>
        <dbReference type="ChEBI" id="CHEBI:49552"/>
        <dbReference type="ChEBI" id="CHEBI:456216"/>
        <dbReference type="EC" id="7.2.2.8"/>
    </reaction>
</comment>
<sequence>MKNTYAVTGMTCSACSSGIERVVGKMEGVSSVDVSLMGKRMTVDFDETTVSEQDIFNAVKELGYGVYREGEQPQGKEDRQDRKLFIRFIVSLCILIPLLVVSMGHMAGLPLGLMDPSVNPQWFAFYQCILTAAIIGVNFKFFTSGTKALFKKVPNMDTLVSLGAGVSFVYSFVLMILIFIDPHSETAHGYAMNLYFESAGTILTLVTVGKWLEEKSKRRTGSEIEKLLKLAPDRVTKEVNGEQVEVPVSQVSVGDIVIVKQGEYIPVDGVITEGSTFVDKSAITGESLPVEVTVGDAVTSAALNKSGVIKMRAQKIGADTTLSKIVKMVREAGASKPPIQKFADKVAGVFVPVVVAIALITFAVWLIIDGAFVPEHCVTYAISVLVVSCPCALGLATPVAIMTATGKAASLGILYKDAESLQKVCDVNAVLLDKTATLTEGKPRVTDVVTFGTDRQRMLNIACGIEKNSNHPLAKCIVDYVGEGVSAQSFEYIVGRGAVAEVDGEKYYLGNEKLVSGSKITKEVRDSALSLSKQGKTVIYLADEKRVLALIAVADTLKEGSREAISLLVDRKMRVAMLTGDEENTARAIAESVGIDDFMAEVMPEDKLRAVTNLQQVGGDVAMVGDGINDSPALKQADVGIAMGTGTDVAIDSADVVLVSEDLRTLDDMFELSKATVRNIKENLFWAFIYNIIMIPVAAGVFSWVDVEIFGERFTFNPMWAAICMCLSSLFVVFNALRLLRFKNRRTHRAADSEIVAGDVISENKSDNKSEDGYMKTIVNIEGMCCEHCANRVEKALSAVHGVVSADVKLKKNLAVMRSREPLSEEEIKKAVEDAGYKVTSFESK</sequence>
<keyword evidence="7 21" id="KW-0479">Metal-binding</keyword>
<dbReference type="SUPFAM" id="SSF81653">
    <property type="entry name" value="Calcium ATPase, transduction domain A"/>
    <property type="match status" value="1"/>
</dbReference>
<dbReference type="PROSITE" id="PS01229">
    <property type="entry name" value="COF_2"/>
    <property type="match status" value="1"/>
</dbReference>
<feature type="transmembrane region" description="Helical" evidence="21">
    <location>
        <begin position="122"/>
        <end position="139"/>
    </location>
</feature>
<dbReference type="PRINTS" id="PR00119">
    <property type="entry name" value="CATATPASE"/>
</dbReference>
<keyword evidence="5" id="KW-0813">Transport</keyword>
<evidence type="ECO:0000256" key="2">
    <source>
        <dbReference type="ARBA" id="ARBA00006024"/>
    </source>
</evidence>
<gene>
    <name evidence="23" type="ORF">IAB90_03455</name>
</gene>
<dbReference type="GO" id="GO:0005507">
    <property type="term" value="F:copper ion binding"/>
    <property type="evidence" value="ECO:0007669"/>
    <property type="project" value="InterPro"/>
</dbReference>